<name>A0AA84ZXP6_9TREM</name>
<reference evidence="17" key="1">
    <citation type="submission" date="2023-11" db="UniProtKB">
        <authorList>
            <consortium name="WormBaseParasite"/>
        </authorList>
    </citation>
    <scope>IDENTIFICATION</scope>
</reference>
<dbReference type="InterPro" id="IPR017975">
    <property type="entry name" value="Tubulin_CS"/>
</dbReference>
<comment type="function">
    <text evidence="13">Acts as a positive regulator of hedgehog signaling and regulates ciliary function.</text>
</comment>
<dbReference type="WBParaSite" id="SMRG1_52290.5">
    <property type="protein sequence ID" value="SMRG1_52290.5"/>
    <property type="gene ID" value="SMRG1_52290"/>
</dbReference>
<accession>A0AA84ZXP6</accession>
<keyword evidence="10" id="KW-0539">Nucleus</keyword>
<evidence type="ECO:0000256" key="10">
    <source>
        <dbReference type="ARBA" id="ARBA00023242"/>
    </source>
</evidence>
<dbReference type="PRINTS" id="PR01161">
    <property type="entry name" value="TUBULIN"/>
</dbReference>
<dbReference type="GO" id="GO:0005929">
    <property type="term" value="C:cilium"/>
    <property type="evidence" value="ECO:0007669"/>
    <property type="project" value="UniProtKB-SubCell"/>
</dbReference>
<organism evidence="16 17">
    <name type="scientific">Schistosoma margrebowiei</name>
    <dbReference type="NCBI Taxonomy" id="48269"/>
    <lineage>
        <taxon>Eukaryota</taxon>
        <taxon>Metazoa</taxon>
        <taxon>Spiralia</taxon>
        <taxon>Lophotrochozoa</taxon>
        <taxon>Platyhelminthes</taxon>
        <taxon>Trematoda</taxon>
        <taxon>Digenea</taxon>
        <taxon>Strigeidida</taxon>
        <taxon>Schistosomatoidea</taxon>
        <taxon>Schistosomatidae</taxon>
        <taxon>Schistosoma</taxon>
    </lineage>
</organism>
<evidence type="ECO:0000256" key="11">
    <source>
        <dbReference type="ARBA" id="ARBA00023273"/>
    </source>
</evidence>
<dbReference type="PRINTS" id="PR01224">
    <property type="entry name" value="DELTATUBULIN"/>
</dbReference>
<proteinExistence type="inferred from homology"/>
<protein>
    <recommendedName>
        <fullName evidence="5">Tubulin delta chain</fullName>
    </recommendedName>
    <alternativeName>
        <fullName evidence="12">Delta-tubulin</fullName>
    </alternativeName>
</protein>
<dbReference type="SMART" id="SM00864">
    <property type="entry name" value="Tubulin"/>
    <property type="match status" value="1"/>
</dbReference>
<evidence type="ECO:0000256" key="6">
    <source>
        <dbReference type="ARBA" id="ARBA00022701"/>
    </source>
</evidence>
<dbReference type="SUPFAM" id="SSF55307">
    <property type="entry name" value="Tubulin C-terminal domain-like"/>
    <property type="match status" value="1"/>
</dbReference>
<sequence>MKKSFRFETSLNPFQMSIVSLQIGQCGNQIGAKYFSTVYDDCCAKKKPLLSKTDTEYIRDSLNTFFYESSKGCLTARCVQIDMEEKVIASVTKSTCREKWGYSPNSFFTSKCGSGNNWAYGYFVHGSKFEDQIHCLIQNQLENCDSLDGILVTMSLAGGTGSGVGTKILTHLSDIIPKACVLTQLIWPFTRGEVSVQAYNAILTLGHLLSPSTANSLDGFIMHHNDTLHAICSNRLLASDPNCQIGIDHLNALLTHQLAGILQPTTNYTETEYFKDKKRLTSYLLDLCGHPDYRITRLRCLPYMPVENRKFCTETWAQLARHARQMLLTGSAVEDKLDWSASASNCGSNNRIEDSRLPLLSYLSVLRGDGASDHVRDSNNFVHSLTRDLLISGPPPAPVPSSFGSVVRGHHRHFGDYPRSLFVASNGGGPRIDNVSTAETNRKELWMSAASLGDTSASLKYVSLRAWELFASRAYIHQYEKYGLTTDIFMDCVATVEQIAHCYSTLSWH</sequence>
<dbReference type="CDD" id="cd02189">
    <property type="entry name" value="delta_zeta_tubulin-like"/>
    <property type="match status" value="1"/>
</dbReference>
<dbReference type="InterPro" id="IPR002967">
    <property type="entry name" value="Delta_tubulin"/>
</dbReference>
<evidence type="ECO:0000313" key="16">
    <source>
        <dbReference type="Proteomes" id="UP000050790"/>
    </source>
</evidence>
<evidence type="ECO:0000256" key="3">
    <source>
        <dbReference type="ARBA" id="ARBA00004138"/>
    </source>
</evidence>
<dbReference type="GO" id="GO:0030030">
    <property type="term" value="P:cell projection organization"/>
    <property type="evidence" value="ECO:0007669"/>
    <property type="project" value="UniProtKB-KW"/>
</dbReference>
<keyword evidence="8" id="KW-0970">Cilium biogenesis/degradation</keyword>
<evidence type="ECO:0000256" key="8">
    <source>
        <dbReference type="ARBA" id="ARBA00022794"/>
    </source>
</evidence>
<feature type="domain" description="Tubulin/FtsZ GTPase" evidence="15">
    <location>
        <begin position="62"/>
        <end position="269"/>
    </location>
</feature>
<dbReference type="Proteomes" id="UP000050790">
    <property type="component" value="Unassembled WGS sequence"/>
</dbReference>
<dbReference type="GO" id="GO:0005634">
    <property type="term" value="C:nucleus"/>
    <property type="evidence" value="ECO:0007669"/>
    <property type="project" value="UniProtKB-SubCell"/>
</dbReference>
<evidence type="ECO:0000256" key="7">
    <source>
        <dbReference type="ARBA" id="ARBA00022741"/>
    </source>
</evidence>
<keyword evidence="9 14" id="KW-0342">GTP-binding</keyword>
<evidence type="ECO:0000256" key="13">
    <source>
        <dbReference type="ARBA" id="ARBA00046149"/>
    </source>
</evidence>
<dbReference type="GO" id="GO:0005874">
    <property type="term" value="C:microtubule"/>
    <property type="evidence" value="ECO:0007669"/>
    <property type="project" value="UniProtKB-KW"/>
</dbReference>
<evidence type="ECO:0000259" key="15">
    <source>
        <dbReference type="SMART" id="SM00864"/>
    </source>
</evidence>
<dbReference type="InterPro" id="IPR008280">
    <property type="entry name" value="Tub_FtsZ_C"/>
</dbReference>
<dbReference type="Pfam" id="PF00091">
    <property type="entry name" value="Tubulin"/>
    <property type="match status" value="1"/>
</dbReference>
<evidence type="ECO:0000313" key="17">
    <source>
        <dbReference type="WBParaSite" id="SMRG1_52290.5"/>
    </source>
</evidence>
<evidence type="ECO:0000256" key="2">
    <source>
        <dbReference type="ARBA" id="ARBA00004123"/>
    </source>
</evidence>
<dbReference type="InterPro" id="IPR036525">
    <property type="entry name" value="Tubulin/FtsZ_GTPase_sf"/>
</dbReference>
<dbReference type="Gene3D" id="3.40.50.1440">
    <property type="entry name" value="Tubulin/FtsZ, GTPase domain"/>
    <property type="match status" value="1"/>
</dbReference>
<evidence type="ECO:0000256" key="1">
    <source>
        <dbReference type="ARBA" id="ARBA00004114"/>
    </source>
</evidence>
<dbReference type="PROSITE" id="PS00227">
    <property type="entry name" value="TUBULIN"/>
    <property type="match status" value="1"/>
</dbReference>
<comment type="subcellular location">
    <subcellularLocation>
        <location evidence="3">Cell projection</location>
        <location evidence="3">Cilium</location>
    </subcellularLocation>
    <subcellularLocation>
        <location evidence="1">Cytoplasm</location>
        <location evidence="1">Cytoskeleton</location>
        <location evidence="1">Microtubule organizing center</location>
        <location evidence="1">Centrosome</location>
        <location evidence="1">Centriole</location>
    </subcellularLocation>
    <subcellularLocation>
        <location evidence="2">Nucleus</location>
    </subcellularLocation>
</comment>
<evidence type="ECO:0000256" key="14">
    <source>
        <dbReference type="RuleBase" id="RU000352"/>
    </source>
</evidence>
<comment type="similarity">
    <text evidence="4 14">Belongs to the tubulin family.</text>
</comment>
<dbReference type="AlphaFoldDB" id="A0AA84ZXP6"/>
<keyword evidence="6 14" id="KW-0493">Microtubule</keyword>
<dbReference type="PANTHER" id="PTHR11588">
    <property type="entry name" value="TUBULIN"/>
    <property type="match status" value="1"/>
</dbReference>
<dbReference type="InterPro" id="IPR003008">
    <property type="entry name" value="Tubulin_FtsZ_GTPase"/>
</dbReference>
<dbReference type="SUPFAM" id="SSF52490">
    <property type="entry name" value="Tubulin nucleotide-binding domain-like"/>
    <property type="match status" value="1"/>
</dbReference>
<evidence type="ECO:0000256" key="12">
    <source>
        <dbReference type="ARBA" id="ARBA00030594"/>
    </source>
</evidence>
<evidence type="ECO:0000256" key="5">
    <source>
        <dbReference type="ARBA" id="ARBA00014184"/>
    </source>
</evidence>
<evidence type="ECO:0000256" key="4">
    <source>
        <dbReference type="ARBA" id="ARBA00009636"/>
    </source>
</evidence>
<dbReference type="InterPro" id="IPR000217">
    <property type="entry name" value="Tubulin"/>
</dbReference>
<keyword evidence="11" id="KW-0966">Cell projection</keyword>
<dbReference type="GO" id="GO:0005814">
    <property type="term" value="C:centriole"/>
    <property type="evidence" value="ECO:0007669"/>
    <property type="project" value="UniProtKB-SubCell"/>
</dbReference>
<dbReference type="GO" id="GO:0005200">
    <property type="term" value="F:structural constituent of cytoskeleton"/>
    <property type="evidence" value="ECO:0007669"/>
    <property type="project" value="InterPro"/>
</dbReference>
<evidence type="ECO:0000256" key="9">
    <source>
        <dbReference type="ARBA" id="ARBA00023134"/>
    </source>
</evidence>
<dbReference type="GO" id="GO:0005525">
    <property type="term" value="F:GTP binding"/>
    <property type="evidence" value="ECO:0007669"/>
    <property type="project" value="UniProtKB-UniRule"/>
</dbReference>
<dbReference type="GO" id="GO:0007017">
    <property type="term" value="P:microtubule-based process"/>
    <property type="evidence" value="ECO:0007669"/>
    <property type="project" value="InterPro"/>
</dbReference>
<keyword evidence="7 14" id="KW-0547">Nucleotide-binding</keyword>